<keyword evidence="10 13" id="KW-0233">DNA recombination</keyword>
<organism evidence="15 16">
    <name type="scientific">Naumovozyma castellii</name>
    <name type="common">Yeast</name>
    <name type="synonym">Saccharomyces castellii</name>
    <dbReference type="NCBI Taxonomy" id="27288"/>
    <lineage>
        <taxon>Eukaryota</taxon>
        <taxon>Fungi</taxon>
        <taxon>Dikarya</taxon>
        <taxon>Ascomycota</taxon>
        <taxon>Saccharomycotina</taxon>
        <taxon>Saccharomycetes</taxon>
        <taxon>Saccharomycetales</taxon>
        <taxon>Saccharomycetaceae</taxon>
        <taxon>Naumovozyma</taxon>
    </lineage>
</organism>
<evidence type="ECO:0000313" key="16">
    <source>
        <dbReference type="Proteomes" id="UP000001640"/>
    </source>
</evidence>
<evidence type="ECO:0000256" key="13">
    <source>
        <dbReference type="RuleBase" id="RU368018"/>
    </source>
</evidence>
<comment type="subcellular location">
    <subcellularLocation>
        <location evidence="2 13">Nucleus</location>
    </subcellularLocation>
</comment>
<dbReference type="STRING" id="1064592.G0V5G7"/>
<dbReference type="Pfam" id="PF07574">
    <property type="entry name" value="SMC_Nse1"/>
    <property type="match status" value="1"/>
</dbReference>
<evidence type="ECO:0000256" key="6">
    <source>
        <dbReference type="ARBA" id="ARBA00022763"/>
    </source>
</evidence>
<dbReference type="OrthoDB" id="185455at2759"/>
<dbReference type="Proteomes" id="UP000001640">
    <property type="component" value="Chromosome 1"/>
</dbReference>
<dbReference type="eggNOG" id="KOG4718">
    <property type="taxonomic scope" value="Eukaryota"/>
</dbReference>
<evidence type="ECO:0000256" key="12">
    <source>
        <dbReference type="ARBA" id="ARBA00023242"/>
    </source>
</evidence>
<evidence type="ECO:0000256" key="11">
    <source>
        <dbReference type="ARBA" id="ARBA00023204"/>
    </source>
</evidence>
<keyword evidence="16" id="KW-1185">Reference proteome</keyword>
<dbReference type="InterPro" id="IPR011513">
    <property type="entry name" value="Nse1"/>
</dbReference>
<comment type="catalytic activity">
    <reaction evidence="1 13">
        <text>S-ubiquitinyl-[E2 ubiquitin-conjugating enzyme]-L-cysteine + [acceptor protein]-L-lysine = [E2 ubiquitin-conjugating enzyme]-L-cysteine + N(6)-ubiquitinyl-[acceptor protein]-L-lysine.</text>
        <dbReference type="EC" id="2.3.2.27"/>
    </reaction>
</comment>
<dbReference type="EC" id="2.3.2.27" evidence="13"/>
<dbReference type="RefSeq" id="XP_003673096.1">
    <property type="nucleotide sequence ID" value="XM_003673048.1"/>
</dbReference>
<evidence type="ECO:0000256" key="9">
    <source>
        <dbReference type="ARBA" id="ARBA00022833"/>
    </source>
</evidence>
<evidence type="ECO:0000313" key="15">
    <source>
        <dbReference type="EMBL" id="CCC66703.1"/>
    </source>
</evidence>
<dbReference type="GO" id="GO:0030915">
    <property type="term" value="C:Smc5-Smc6 complex"/>
    <property type="evidence" value="ECO:0007669"/>
    <property type="project" value="UniProtKB-UniRule"/>
</dbReference>
<reference evidence="16" key="1">
    <citation type="journal article" date="2011" name="Proc. Natl. Acad. Sci. U.S.A.">
        <title>Evolutionary erosion of yeast sex chromosomes by mating-type switching accidents.</title>
        <authorList>
            <person name="Gordon J.L."/>
            <person name="Armisen D."/>
            <person name="Proux-Wera E."/>
            <person name="Oheigeartaigh S.S."/>
            <person name="Byrne K.P."/>
            <person name="Wolfe K.H."/>
        </authorList>
    </citation>
    <scope>NUCLEOTIDE SEQUENCE [LARGE SCALE GENOMIC DNA]</scope>
    <source>
        <strain evidence="16">ATCC 76901 / BCRC 22586 / CBS 4309 / NBRC 1992 / NRRL Y-12630</strain>
    </source>
</reference>
<keyword evidence="8 13" id="KW-0833">Ubl conjugation pathway</keyword>
<evidence type="ECO:0000256" key="7">
    <source>
        <dbReference type="ARBA" id="ARBA00022771"/>
    </source>
</evidence>
<dbReference type="AlphaFoldDB" id="G0V5G7"/>
<evidence type="ECO:0000256" key="1">
    <source>
        <dbReference type="ARBA" id="ARBA00000900"/>
    </source>
</evidence>
<dbReference type="GO" id="GO:0008270">
    <property type="term" value="F:zinc ion binding"/>
    <property type="evidence" value="ECO:0007669"/>
    <property type="project" value="UniProtKB-KW"/>
</dbReference>
<name>G0V5G7_NAUCA</name>
<dbReference type="Pfam" id="PF08746">
    <property type="entry name" value="zf-RING-like"/>
    <property type="match status" value="1"/>
</dbReference>
<dbReference type="GO" id="GO:0005634">
    <property type="term" value="C:nucleus"/>
    <property type="evidence" value="ECO:0007669"/>
    <property type="project" value="UniProtKB-SubCell"/>
</dbReference>
<dbReference type="InParanoid" id="G0V5G7"/>
<feature type="domain" description="Non-structural maintenance of chromosomes element 1 RING C4HC3-type" evidence="14">
    <location>
        <begin position="285"/>
        <end position="341"/>
    </location>
</feature>
<keyword evidence="7 13" id="KW-0863">Zinc-finger</keyword>
<reference key="2">
    <citation type="submission" date="2011-08" db="EMBL/GenBank/DDBJ databases">
        <title>Genome sequence of Naumovozyma castellii.</title>
        <authorList>
            <person name="Gordon J.L."/>
            <person name="Armisen D."/>
            <person name="Proux-Wera E."/>
            <person name="OhEigeartaigh S.S."/>
            <person name="Byrne K.P."/>
            <person name="Wolfe K.H."/>
        </authorList>
    </citation>
    <scope>NUCLEOTIDE SEQUENCE</scope>
    <source>
        <strain>Type strain:CBS 4309</strain>
    </source>
</reference>
<accession>G0V5G7</accession>
<keyword evidence="12 13" id="KW-0539">Nucleus</keyword>
<evidence type="ECO:0000256" key="8">
    <source>
        <dbReference type="ARBA" id="ARBA00022786"/>
    </source>
</evidence>
<evidence type="ECO:0000256" key="5">
    <source>
        <dbReference type="ARBA" id="ARBA00022723"/>
    </source>
</evidence>
<dbReference type="GeneID" id="96900194"/>
<proteinExistence type="inferred from homology"/>
<keyword evidence="5 13" id="KW-0479">Metal-binding</keyword>
<gene>
    <name evidence="15" type="primary">NCAS0A01450</name>
    <name evidence="15" type="ordered locus">NCAS_0A01450</name>
</gene>
<keyword evidence="4 13" id="KW-0808">Transferase</keyword>
<dbReference type="GO" id="GO:0019789">
    <property type="term" value="F:SUMO transferase activity"/>
    <property type="evidence" value="ECO:0007669"/>
    <property type="project" value="EnsemblFungi"/>
</dbReference>
<comment type="similarity">
    <text evidence="3 13">Belongs to the NSE1 family.</text>
</comment>
<dbReference type="HOGENOM" id="CLU_826927_0_0_1"/>
<dbReference type="EMBL" id="HE576752">
    <property type="protein sequence ID" value="CCC66703.1"/>
    <property type="molecule type" value="Genomic_DNA"/>
</dbReference>
<keyword evidence="6 13" id="KW-0227">DNA damage</keyword>
<evidence type="ECO:0000256" key="10">
    <source>
        <dbReference type="ARBA" id="ARBA00023172"/>
    </source>
</evidence>
<dbReference type="OMA" id="KIIRINH"/>
<dbReference type="FunCoup" id="G0V5G7">
    <property type="interactions" value="157"/>
</dbReference>
<dbReference type="InterPro" id="IPR036388">
    <property type="entry name" value="WH-like_DNA-bd_sf"/>
</dbReference>
<dbReference type="GO" id="GO:0000724">
    <property type="term" value="P:double-strand break repair via homologous recombination"/>
    <property type="evidence" value="ECO:0007669"/>
    <property type="project" value="TreeGrafter"/>
</dbReference>
<protein>
    <recommendedName>
        <fullName evidence="13">Non-structural maintenance of chromosomes element 1 homolog</fullName>
        <ecNumber evidence="13">2.3.2.27</ecNumber>
    </recommendedName>
</protein>
<evidence type="ECO:0000256" key="3">
    <source>
        <dbReference type="ARBA" id="ARBA00010258"/>
    </source>
</evidence>
<keyword evidence="9 13" id="KW-0862">Zinc</keyword>
<comment type="function">
    <text evidence="13">Acts in a DNA repair pathway for removal of UV-induced DNA damage that is distinct from classical nucleotide excision repair and in repair of ionizing radiation damage. Functions in homologous recombination repair of DNA double strand breaks and in recovery of stalled replication forks.</text>
</comment>
<dbReference type="GO" id="GO:0061630">
    <property type="term" value="F:ubiquitin protein ligase activity"/>
    <property type="evidence" value="ECO:0007669"/>
    <property type="project" value="UniProtKB-EC"/>
</dbReference>
<dbReference type="PANTHER" id="PTHR20973:SF0">
    <property type="entry name" value="NON-STRUCTURAL MAINTENANCE OF CHROMOSOMES ELEMENT 1 HOMOLOG"/>
    <property type="match status" value="1"/>
</dbReference>
<evidence type="ECO:0000256" key="4">
    <source>
        <dbReference type="ARBA" id="ARBA00022679"/>
    </source>
</evidence>
<evidence type="ECO:0000259" key="14">
    <source>
        <dbReference type="Pfam" id="PF08746"/>
    </source>
</evidence>
<dbReference type="KEGG" id="ncs:NCAS_0A01450"/>
<dbReference type="InterPro" id="IPR014857">
    <property type="entry name" value="Nse1_RING_C4HC3-type"/>
</dbReference>
<keyword evidence="11 13" id="KW-0234">DNA repair</keyword>
<dbReference type="PANTHER" id="PTHR20973">
    <property type="entry name" value="NON-SMC ELEMENT 1-RELATED"/>
    <property type="match status" value="1"/>
</dbReference>
<evidence type="ECO:0000256" key="2">
    <source>
        <dbReference type="ARBA" id="ARBA00004123"/>
    </source>
</evidence>
<dbReference type="Gene3D" id="1.10.10.10">
    <property type="entry name" value="Winged helix-like DNA-binding domain superfamily/Winged helix DNA-binding domain"/>
    <property type="match status" value="1"/>
</dbReference>
<dbReference type="GO" id="GO:0006301">
    <property type="term" value="P:DNA damage tolerance"/>
    <property type="evidence" value="ECO:0007669"/>
    <property type="project" value="EnsemblFungi"/>
</dbReference>
<comment type="subunit">
    <text evidence="13">Component of the Smc5-Smc6 complex.</text>
</comment>
<sequence>MSVVQEAQVPIVPPQQQNITADDISRYLLQYILAARGVCHENALMLALMRLKVDSHDVNAHWTISDWLEALNEHINAINIKLNLLNYKILRISHGIGKSAVSIKNRQNFGLFDTVGTTEDNEDDDNNDNKEDSRVVLPESNRFYVYVNLSSTEETKLATRFTPKEIEYVKWCLEKFCIQSGIIREMDQGNAITSSIVVHEVNRILLSATGDNTTNKWNKWTTFTLGSTELLQYDGFTATEIEAVLVKLCEHKWFYRTQNGVFGMDLKCIAELEEYLVSTFELATCQNCNKLAIQGVMCGSESCLQNGSPSSEGESTNKCRVWHIDCFQHYITHVSKDCDLCKNSLITNGVYVI</sequence>